<keyword evidence="2" id="KW-1185">Reference proteome</keyword>
<sequence length="215" mass="23636">MNQLLRLDGTSSSDLLVVLPLLIASLATGIRLVKVEINFRRRRPKRGCVTNSNPCIGTLLQALAADLPSSLHLCYHFAQGRPLWRDYLGQAIYAQNFQGPLSNRMNFPLAREGTFDQDKTNPFTLSFRAAPGIPTCPLVQSSNRFYSSAPLSSHPSVRRVTSNNETNGSSVLAVQDLLVAAELSLRRSIVKRMINGFNKYTKGALPHASGQIQLS</sequence>
<protein>
    <submittedName>
        <fullName evidence="1">Uncharacterized protein</fullName>
    </submittedName>
</protein>
<evidence type="ECO:0000313" key="2">
    <source>
        <dbReference type="Proteomes" id="UP000308600"/>
    </source>
</evidence>
<gene>
    <name evidence="1" type="ORF">BDN72DRAFT_882052</name>
</gene>
<proteinExistence type="predicted"/>
<dbReference type="Proteomes" id="UP000308600">
    <property type="component" value="Unassembled WGS sequence"/>
</dbReference>
<dbReference type="EMBL" id="ML208518">
    <property type="protein sequence ID" value="TFK63528.1"/>
    <property type="molecule type" value="Genomic_DNA"/>
</dbReference>
<evidence type="ECO:0000313" key="1">
    <source>
        <dbReference type="EMBL" id="TFK63528.1"/>
    </source>
</evidence>
<reference evidence="1 2" key="1">
    <citation type="journal article" date="2019" name="Nat. Ecol. Evol.">
        <title>Megaphylogeny resolves global patterns of mushroom evolution.</title>
        <authorList>
            <person name="Varga T."/>
            <person name="Krizsan K."/>
            <person name="Foldi C."/>
            <person name="Dima B."/>
            <person name="Sanchez-Garcia M."/>
            <person name="Sanchez-Ramirez S."/>
            <person name="Szollosi G.J."/>
            <person name="Szarkandi J.G."/>
            <person name="Papp V."/>
            <person name="Albert L."/>
            <person name="Andreopoulos W."/>
            <person name="Angelini C."/>
            <person name="Antonin V."/>
            <person name="Barry K.W."/>
            <person name="Bougher N.L."/>
            <person name="Buchanan P."/>
            <person name="Buyck B."/>
            <person name="Bense V."/>
            <person name="Catcheside P."/>
            <person name="Chovatia M."/>
            <person name="Cooper J."/>
            <person name="Damon W."/>
            <person name="Desjardin D."/>
            <person name="Finy P."/>
            <person name="Geml J."/>
            <person name="Haridas S."/>
            <person name="Hughes K."/>
            <person name="Justo A."/>
            <person name="Karasinski D."/>
            <person name="Kautmanova I."/>
            <person name="Kiss B."/>
            <person name="Kocsube S."/>
            <person name="Kotiranta H."/>
            <person name="LaButti K.M."/>
            <person name="Lechner B.E."/>
            <person name="Liimatainen K."/>
            <person name="Lipzen A."/>
            <person name="Lukacs Z."/>
            <person name="Mihaltcheva S."/>
            <person name="Morgado L.N."/>
            <person name="Niskanen T."/>
            <person name="Noordeloos M.E."/>
            <person name="Ohm R.A."/>
            <person name="Ortiz-Santana B."/>
            <person name="Ovrebo C."/>
            <person name="Racz N."/>
            <person name="Riley R."/>
            <person name="Savchenko A."/>
            <person name="Shiryaev A."/>
            <person name="Soop K."/>
            <person name="Spirin V."/>
            <person name="Szebenyi C."/>
            <person name="Tomsovsky M."/>
            <person name="Tulloss R.E."/>
            <person name="Uehling J."/>
            <person name="Grigoriev I.V."/>
            <person name="Vagvolgyi C."/>
            <person name="Papp T."/>
            <person name="Martin F.M."/>
            <person name="Miettinen O."/>
            <person name="Hibbett D.S."/>
            <person name="Nagy L.G."/>
        </authorList>
    </citation>
    <scope>NUCLEOTIDE SEQUENCE [LARGE SCALE GENOMIC DNA]</scope>
    <source>
        <strain evidence="1 2">NL-1719</strain>
    </source>
</reference>
<name>A0ACD3ACB3_9AGAR</name>
<organism evidence="1 2">
    <name type="scientific">Pluteus cervinus</name>
    <dbReference type="NCBI Taxonomy" id="181527"/>
    <lineage>
        <taxon>Eukaryota</taxon>
        <taxon>Fungi</taxon>
        <taxon>Dikarya</taxon>
        <taxon>Basidiomycota</taxon>
        <taxon>Agaricomycotina</taxon>
        <taxon>Agaricomycetes</taxon>
        <taxon>Agaricomycetidae</taxon>
        <taxon>Agaricales</taxon>
        <taxon>Pluteineae</taxon>
        <taxon>Pluteaceae</taxon>
        <taxon>Pluteus</taxon>
    </lineage>
</organism>
<accession>A0ACD3ACB3</accession>